<protein>
    <submittedName>
        <fullName evidence="6">Nitrite reductase/ring-hydroxylating ferredoxin subunit</fullName>
    </submittedName>
</protein>
<evidence type="ECO:0000313" key="7">
    <source>
        <dbReference type="Proteomes" id="UP000531251"/>
    </source>
</evidence>
<keyword evidence="3" id="KW-0408">Iron</keyword>
<proteinExistence type="predicted"/>
<organism evidence="6 7">
    <name type="scientific">Sphingomonas trueperi</name>
    <dbReference type="NCBI Taxonomy" id="53317"/>
    <lineage>
        <taxon>Bacteria</taxon>
        <taxon>Pseudomonadati</taxon>
        <taxon>Pseudomonadota</taxon>
        <taxon>Alphaproteobacteria</taxon>
        <taxon>Sphingomonadales</taxon>
        <taxon>Sphingomonadaceae</taxon>
        <taxon>Sphingomonas</taxon>
    </lineage>
</organism>
<keyword evidence="4" id="KW-0411">Iron-sulfur</keyword>
<dbReference type="RefSeq" id="WP_125973328.1">
    <property type="nucleotide sequence ID" value="NZ_BAAADY010000002.1"/>
</dbReference>
<name>A0A7X5XXA1_9SPHN</name>
<feature type="domain" description="Rieske" evidence="5">
    <location>
        <begin position="12"/>
        <end position="117"/>
    </location>
</feature>
<dbReference type="SUPFAM" id="SSF50022">
    <property type="entry name" value="ISP domain"/>
    <property type="match status" value="1"/>
</dbReference>
<accession>A0A7X5XXA1</accession>
<evidence type="ECO:0000256" key="2">
    <source>
        <dbReference type="ARBA" id="ARBA00022723"/>
    </source>
</evidence>
<sequence>MTERLTSTPAGVQLGPLELIPDGTARNFVLEMRAGRFHGFVVRRGTQVYGYVDRCAHMPVPLTQQLDAYLTPDASHIQCSWHGALYTVEEGRCVGGPCVGARLLPWPVTTIDGMIVTVGEDKA</sequence>
<keyword evidence="7" id="KW-1185">Reference proteome</keyword>
<dbReference type="Proteomes" id="UP000531251">
    <property type="component" value="Unassembled WGS sequence"/>
</dbReference>
<dbReference type="PROSITE" id="PS51296">
    <property type="entry name" value="RIESKE"/>
    <property type="match status" value="1"/>
</dbReference>
<keyword evidence="2" id="KW-0479">Metal-binding</keyword>
<evidence type="ECO:0000259" key="5">
    <source>
        <dbReference type="PROSITE" id="PS51296"/>
    </source>
</evidence>
<dbReference type="AlphaFoldDB" id="A0A7X5XXA1"/>
<dbReference type="EMBL" id="JAATJB010000003">
    <property type="protein sequence ID" value="NJB97058.1"/>
    <property type="molecule type" value="Genomic_DNA"/>
</dbReference>
<dbReference type="InterPro" id="IPR017941">
    <property type="entry name" value="Rieske_2Fe-2S"/>
</dbReference>
<gene>
    <name evidence="6" type="ORF">GGR89_001364</name>
</gene>
<comment type="caution">
    <text evidence="6">The sequence shown here is derived from an EMBL/GenBank/DDBJ whole genome shotgun (WGS) entry which is preliminary data.</text>
</comment>
<dbReference type="Pfam" id="PF00355">
    <property type="entry name" value="Rieske"/>
    <property type="match status" value="1"/>
</dbReference>
<dbReference type="GO" id="GO:0046872">
    <property type="term" value="F:metal ion binding"/>
    <property type="evidence" value="ECO:0007669"/>
    <property type="project" value="UniProtKB-KW"/>
</dbReference>
<dbReference type="GO" id="GO:0051537">
    <property type="term" value="F:2 iron, 2 sulfur cluster binding"/>
    <property type="evidence" value="ECO:0007669"/>
    <property type="project" value="UniProtKB-KW"/>
</dbReference>
<dbReference type="InterPro" id="IPR036922">
    <property type="entry name" value="Rieske_2Fe-2S_sf"/>
</dbReference>
<keyword evidence="1" id="KW-0001">2Fe-2S</keyword>
<evidence type="ECO:0000256" key="4">
    <source>
        <dbReference type="ARBA" id="ARBA00023014"/>
    </source>
</evidence>
<evidence type="ECO:0000313" key="6">
    <source>
        <dbReference type="EMBL" id="NJB97058.1"/>
    </source>
</evidence>
<evidence type="ECO:0000256" key="1">
    <source>
        <dbReference type="ARBA" id="ARBA00022714"/>
    </source>
</evidence>
<dbReference type="Gene3D" id="2.102.10.10">
    <property type="entry name" value="Rieske [2Fe-2S] iron-sulphur domain"/>
    <property type="match status" value="1"/>
</dbReference>
<reference evidence="6 7" key="1">
    <citation type="submission" date="2020-03" db="EMBL/GenBank/DDBJ databases">
        <title>Genomic Encyclopedia of Type Strains, Phase IV (KMG-IV): sequencing the most valuable type-strain genomes for metagenomic binning, comparative biology and taxonomic classification.</title>
        <authorList>
            <person name="Goeker M."/>
        </authorList>
    </citation>
    <scope>NUCLEOTIDE SEQUENCE [LARGE SCALE GENOMIC DNA]</scope>
    <source>
        <strain evidence="6 7">DSM 7225</strain>
    </source>
</reference>
<evidence type="ECO:0000256" key="3">
    <source>
        <dbReference type="ARBA" id="ARBA00023004"/>
    </source>
</evidence>
<dbReference type="CDD" id="cd03467">
    <property type="entry name" value="Rieske"/>
    <property type="match status" value="1"/>
</dbReference>